<dbReference type="InterPro" id="IPR004827">
    <property type="entry name" value="bZIP"/>
</dbReference>
<reference evidence="2" key="1">
    <citation type="journal article" date="2008" name="Nat. Genet.">
        <title>The Pristionchus pacificus genome provides a unique perspective on nematode lifestyle and parasitism.</title>
        <authorList>
            <person name="Dieterich C."/>
            <person name="Clifton S.W."/>
            <person name="Schuster L.N."/>
            <person name="Chinwalla A."/>
            <person name="Delehaunty K."/>
            <person name="Dinkelacker I."/>
            <person name="Fulton L."/>
            <person name="Fulton R."/>
            <person name="Godfrey J."/>
            <person name="Minx P."/>
            <person name="Mitreva M."/>
            <person name="Roeseler W."/>
            <person name="Tian H."/>
            <person name="Witte H."/>
            <person name="Yang S.P."/>
            <person name="Wilson R.K."/>
            <person name="Sommer R.J."/>
        </authorList>
    </citation>
    <scope>NUCLEOTIDE SEQUENCE [LARGE SCALE GENOMIC DNA]</scope>
    <source>
        <strain evidence="2">PS312</strain>
    </source>
</reference>
<organism evidence="1 2">
    <name type="scientific">Pristionchus pacificus</name>
    <name type="common">Parasitic nematode worm</name>
    <dbReference type="NCBI Taxonomy" id="54126"/>
    <lineage>
        <taxon>Eukaryota</taxon>
        <taxon>Metazoa</taxon>
        <taxon>Ecdysozoa</taxon>
        <taxon>Nematoda</taxon>
        <taxon>Chromadorea</taxon>
        <taxon>Rhabditida</taxon>
        <taxon>Rhabditina</taxon>
        <taxon>Diplogasteromorpha</taxon>
        <taxon>Diplogasteroidea</taxon>
        <taxon>Neodiplogasteridae</taxon>
        <taxon>Pristionchus</taxon>
    </lineage>
</organism>
<dbReference type="Proteomes" id="UP000005239">
    <property type="component" value="Unassembled WGS sequence"/>
</dbReference>
<dbReference type="CDD" id="cd14686">
    <property type="entry name" value="bZIP"/>
    <property type="match status" value="1"/>
</dbReference>
<reference evidence="1" key="2">
    <citation type="submission" date="2022-06" db="UniProtKB">
        <authorList>
            <consortium name="EnsemblMetazoa"/>
        </authorList>
    </citation>
    <scope>IDENTIFICATION</scope>
    <source>
        <strain evidence="1">PS312</strain>
    </source>
</reference>
<sequence>MHSPDDKAKRKRREKNNESARRHRERTKQALEELRILKAKEDEWRREYDTILNERNNLLHFLYTHKCVSSPEHLQQQYGAFSNATVYVPLNQSSFYRGNSQPFRSNHDYAVEQAQMLPRPIGFCLDDYKEWEKPATSQNIEKPTSQDQSTRPKYTTFLEFLDAKTGFTPSSGRYTPLGKMHFWNLAISPLSSARGQPITPVFELAIPEVKKISPLSEVGSVDENK</sequence>
<evidence type="ECO:0000313" key="2">
    <source>
        <dbReference type="Proteomes" id="UP000005239"/>
    </source>
</evidence>
<protein>
    <submittedName>
        <fullName evidence="1">BZIP domain-containing protein</fullName>
    </submittedName>
</protein>
<dbReference type="AlphaFoldDB" id="A0A454Y151"/>
<name>A0A454Y151_PRIPA</name>
<accession>A0A8R1UA69</accession>
<gene>
    <name evidence="1" type="primary">WBGene00102250</name>
</gene>
<dbReference type="GO" id="GO:0003700">
    <property type="term" value="F:DNA-binding transcription factor activity"/>
    <property type="evidence" value="ECO:0007669"/>
    <property type="project" value="InterPro"/>
</dbReference>
<keyword evidence="2" id="KW-1185">Reference proteome</keyword>
<accession>A0A454Y151</accession>
<dbReference type="EnsemblMetazoa" id="PPA12696.1">
    <property type="protein sequence ID" value="PPA12696.1"/>
    <property type="gene ID" value="WBGene00102250"/>
</dbReference>
<dbReference type="PROSITE" id="PS00036">
    <property type="entry name" value="BZIP_BASIC"/>
    <property type="match status" value="1"/>
</dbReference>
<evidence type="ECO:0000313" key="1">
    <source>
        <dbReference type="EnsemblMetazoa" id="PPA12696.1"/>
    </source>
</evidence>
<proteinExistence type="predicted"/>